<evidence type="ECO:0000313" key="1">
    <source>
        <dbReference type="EMBL" id="KAF1988766.1"/>
    </source>
</evidence>
<name>A0A6G1H6B7_9PEZI</name>
<dbReference type="EMBL" id="ML977147">
    <property type="protein sequence ID" value="KAF1988766.1"/>
    <property type="molecule type" value="Genomic_DNA"/>
</dbReference>
<evidence type="ECO:0000313" key="2">
    <source>
        <dbReference type="Proteomes" id="UP000800041"/>
    </source>
</evidence>
<dbReference type="AlphaFoldDB" id="A0A6G1H6B7"/>
<sequence>MQSLRLAFPPSIALSSISRFSLSQRPSRIILLQFKRASSSFSPPPHRAMDTTGPVLHDTSEDIREELVGKGLSKWGWVIYRSTYGDDETWQRFLDILKQGTGAESQHESDPGVTDMIDWKVMEGPEFADASKDAVREYFKAWTASDEAKAEQPNRTINNEDGSLMGLTPRYTFCVHVDTDALESVMRLSTPLDQDYSCEAYLNLIDARWDYESVTVDYATGEKFDGENEVEVDGYKCHDVGWMKVGARPLWGFVYSTFITENLFEASYVRPPQVFSPL</sequence>
<gene>
    <name evidence="1" type="ORF">K402DRAFT_391467</name>
</gene>
<dbReference type="Proteomes" id="UP000800041">
    <property type="component" value="Unassembled WGS sequence"/>
</dbReference>
<dbReference type="OrthoDB" id="4424523at2759"/>
<organism evidence="1 2">
    <name type="scientific">Aulographum hederae CBS 113979</name>
    <dbReference type="NCBI Taxonomy" id="1176131"/>
    <lineage>
        <taxon>Eukaryota</taxon>
        <taxon>Fungi</taxon>
        <taxon>Dikarya</taxon>
        <taxon>Ascomycota</taxon>
        <taxon>Pezizomycotina</taxon>
        <taxon>Dothideomycetes</taxon>
        <taxon>Pleosporomycetidae</taxon>
        <taxon>Aulographales</taxon>
        <taxon>Aulographaceae</taxon>
    </lineage>
</organism>
<accession>A0A6G1H6B7</accession>
<keyword evidence="2" id="KW-1185">Reference proteome</keyword>
<proteinExistence type="predicted"/>
<reference evidence="1" key="1">
    <citation type="journal article" date="2020" name="Stud. Mycol.">
        <title>101 Dothideomycetes genomes: a test case for predicting lifestyles and emergence of pathogens.</title>
        <authorList>
            <person name="Haridas S."/>
            <person name="Albert R."/>
            <person name="Binder M."/>
            <person name="Bloem J."/>
            <person name="Labutti K."/>
            <person name="Salamov A."/>
            <person name="Andreopoulos B."/>
            <person name="Baker S."/>
            <person name="Barry K."/>
            <person name="Bills G."/>
            <person name="Bluhm B."/>
            <person name="Cannon C."/>
            <person name="Castanera R."/>
            <person name="Culley D."/>
            <person name="Daum C."/>
            <person name="Ezra D."/>
            <person name="Gonzalez J."/>
            <person name="Henrissat B."/>
            <person name="Kuo A."/>
            <person name="Liang C."/>
            <person name="Lipzen A."/>
            <person name="Lutzoni F."/>
            <person name="Magnuson J."/>
            <person name="Mondo S."/>
            <person name="Nolan M."/>
            <person name="Ohm R."/>
            <person name="Pangilinan J."/>
            <person name="Park H.-J."/>
            <person name="Ramirez L."/>
            <person name="Alfaro M."/>
            <person name="Sun H."/>
            <person name="Tritt A."/>
            <person name="Yoshinaga Y."/>
            <person name="Zwiers L.-H."/>
            <person name="Turgeon B."/>
            <person name="Goodwin S."/>
            <person name="Spatafora J."/>
            <person name="Crous P."/>
            <person name="Grigoriev I."/>
        </authorList>
    </citation>
    <scope>NUCLEOTIDE SEQUENCE</scope>
    <source>
        <strain evidence="1">CBS 113979</strain>
    </source>
</reference>
<protein>
    <submittedName>
        <fullName evidence="1">Uncharacterized protein</fullName>
    </submittedName>
</protein>